<reference evidence="1 2" key="1">
    <citation type="submission" date="2024-01" db="EMBL/GenBank/DDBJ databases">
        <title>The complete chloroplast genome sequence of Lithospermum erythrorhizon: insights into the phylogenetic relationship among Boraginaceae species and the maternal lineages of purple gromwells.</title>
        <authorList>
            <person name="Okada T."/>
            <person name="Watanabe K."/>
        </authorList>
    </citation>
    <scope>NUCLEOTIDE SEQUENCE [LARGE SCALE GENOMIC DNA]</scope>
</reference>
<keyword evidence="2" id="KW-1185">Reference proteome</keyword>
<proteinExistence type="predicted"/>
<evidence type="ECO:0000313" key="2">
    <source>
        <dbReference type="Proteomes" id="UP001454036"/>
    </source>
</evidence>
<name>A0AAV3P4J9_LITER</name>
<sequence>MLGIFMEDMQQSRIMIQGFNQGLQRTLGKLSLHQTIGELKTTLCFYLIDPKVSYKYCKDGVESNIKADGNLFIVEESHFGDVKYYVTKEKGKTQPPPSAKTHRMSQVPHEISSIRHQADDDITTALKEVGAKGPIPEAITAEIRLSEVEVKYSMKKANPASVCIPKALVCIPKVGGITISLHNPEGESSR</sequence>
<accession>A0AAV3P4J9</accession>
<dbReference type="Proteomes" id="UP001454036">
    <property type="component" value="Unassembled WGS sequence"/>
</dbReference>
<protein>
    <submittedName>
        <fullName evidence="1">Uncharacterized protein</fullName>
    </submittedName>
</protein>
<dbReference type="EMBL" id="BAABME010000712">
    <property type="protein sequence ID" value="GAA0144903.1"/>
    <property type="molecule type" value="Genomic_DNA"/>
</dbReference>
<evidence type="ECO:0000313" key="1">
    <source>
        <dbReference type="EMBL" id="GAA0144903.1"/>
    </source>
</evidence>
<organism evidence="1 2">
    <name type="scientific">Lithospermum erythrorhizon</name>
    <name type="common">Purple gromwell</name>
    <name type="synonym">Lithospermum officinale var. erythrorhizon</name>
    <dbReference type="NCBI Taxonomy" id="34254"/>
    <lineage>
        <taxon>Eukaryota</taxon>
        <taxon>Viridiplantae</taxon>
        <taxon>Streptophyta</taxon>
        <taxon>Embryophyta</taxon>
        <taxon>Tracheophyta</taxon>
        <taxon>Spermatophyta</taxon>
        <taxon>Magnoliopsida</taxon>
        <taxon>eudicotyledons</taxon>
        <taxon>Gunneridae</taxon>
        <taxon>Pentapetalae</taxon>
        <taxon>asterids</taxon>
        <taxon>lamiids</taxon>
        <taxon>Boraginales</taxon>
        <taxon>Boraginaceae</taxon>
        <taxon>Boraginoideae</taxon>
        <taxon>Lithospermeae</taxon>
        <taxon>Lithospermum</taxon>
    </lineage>
</organism>
<dbReference type="AlphaFoldDB" id="A0AAV3P4J9"/>
<gene>
    <name evidence="1" type="ORF">LIER_05224</name>
</gene>
<comment type="caution">
    <text evidence="1">The sequence shown here is derived from an EMBL/GenBank/DDBJ whole genome shotgun (WGS) entry which is preliminary data.</text>
</comment>